<dbReference type="Proteomes" id="UP000196475">
    <property type="component" value="Unassembled WGS sequence"/>
</dbReference>
<accession>A0A1Y3PDZ1</accession>
<sequence>MKQKWFPLGRRSLLFGVHQFIWHPWTVYRAWKSLYGQPSWREVVCIIIHDWGYWSAPNIDGPEGQRHPELGARIARWLFGDKYGDLVLYHSRHYARLHGQPPSKLCWADKLSILYEPKWFYLIRAKLSGEIHEYRLNGEKEFGLDRPHSEWFDWLRGEFLKLAITKRGDAVPYQSRN</sequence>
<name>A0A1Y3PDZ1_9BACI</name>
<organism evidence="1 2">
    <name type="scientific">Bacillus thermozeamaize</name>
    <dbReference type="NCBI Taxonomy" id="230954"/>
    <lineage>
        <taxon>Bacteria</taxon>
        <taxon>Bacillati</taxon>
        <taxon>Bacillota</taxon>
        <taxon>Bacilli</taxon>
        <taxon>Bacillales</taxon>
        <taxon>Bacillaceae</taxon>
        <taxon>Bacillus</taxon>
    </lineage>
</organism>
<evidence type="ECO:0008006" key="3">
    <source>
        <dbReference type="Google" id="ProtNLM"/>
    </source>
</evidence>
<evidence type="ECO:0000313" key="1">
    <source>
        <dbReference type="EMBL" id="OUM85384.1"/>
    </source>
</evidence>
<evidence type="ECO:0000313" key="2">
    <source>
        <dbReference type="Proteomes" id="UP000196475"/>
    </source>
</evidence>
<proteinExistence type="predicted"/>
<protein>
    <recommendedName>
        <fullName evidence="3">HD domain-containing protein</fullName>
    </recommendedName>
</protein>
<dbReference type="AlphaFoldDB" id="A0A1Y3PDZ1"/>
<comment type="caution">
    <text evidence="1">The sequence shown here is derived from an EMBL/GenBank/DDBJ whole genome shotgun (WGS) entry which is preliminary data.</text>
</comment>
<reference evidence="2" key="1">
    <citation type="submission" date="2016-06" db="EMBL/GenBank/DDBJ databases">
        <authorList>
            <person name="Nascimento L."/>
            <person name="Pereira R.V."/>
            <person name="Martins L.F."/>
            <person name="Quaggio R.B."/>
            <person name="Silva A.M."/>
            <person name="Setubal J.C."/>
        </authorList>
    </citation>
    <scope>NUCLEOTIDE SEQUENCE [LARGE SCALE GENOMIC DNA]</scope>
</reference>
<dbReference type="EMBL" id="LZRT01000105">
    <property type="protein sequence ID" value="OUM85384.1"/>
    <property type="molecule type" value="Genomic_DNA"/>
</dbReference>
<gene>
    <name evidence="1" type="ORF">BAA01_03710</name>
</gene>